<keyword evidence="19" id="KW-1185">Reference proteome</keyword>
<dbReference type="SMART" id="SM00317">
    <property type="entry name" value="SET"/>
    <property type="match status" value="1"/>
</dbReference>
<evidence type="ECO:0000256" key="7">
    <source>
        <dbReference type="ARBA" id="ARBA00022771"/>
    </source>
</evidence>
<name>A0A1U7Q3V2_MESAU</name>
<dbReference type="PROSITE" id="PS50280">
    <property type="entry name" value="SET"/>
    <property type="match status" value="1"/>
</dbReference>
<keyword evidence="8" id="KW-0862">Zinc</keyword>
<dbReference type="InterPro" id="IPR036236">
    <property type="entry name" value="Znf_C2H2_sf"/>
</dbReference>
<dbReference type="FunFam" id="3.30.160.60:FF:001029">
    <property type="entry name" value="PR domain containing 14"/>
    <property type="match status" value="1"/>
</dbReference>
<keyword evidence="10" id="KW-0238">DNA-binding</keyword>
<dbReference type="GO" id="GO:0008270">
    <property type="term" value="F:zinc ion binding"/>
    <property type="evidence" value="ECO:0007669"/>
    <property type="project" value="UniProtKB-KW"/>
</dbReference>
<keyword evidence="3" id="KW-0808">Transferase</keyword>
<feature type="domain" description="C2H2-type" evidence="17">
    <location>
        <begin position="389"/>
        <end position="420"/>
    </location>
</feature>
<evidence type="ECO:0000256" key="10">
    <source>
        <dbReference type="ARBA" id="ARBA00023125"/>
    </source>
</evidence>
<organism evidence="19 20">
    <name type="scientific">Mesocricetus auratus</name>
    <name type="common">Golden hamster</name>
    <dbReference type="NCBI Taxonomy" id="10036"/>
    <lineage>
        <taxon>Eukaryota</taxon>
        <taxon>Metazoa</taxon>
        <taxon>Chordata</taxon>
        <taxon>Craniata</taxon>
        <taxon>Vertebrata</taxon>
        <taxon>Euteleostomi</taxon>
        <taxon>Mammalia</taxon>
        <taxon>Eutheria</taxon>
        <taxon>Euarchontoglires</taxon>
        <taxon>Glires</taxon>
        <taxon>Rodentia</taxon>
        <taxon>Myomorpha</taxon>
        <taxon>Muroidea</taxon>
        <taxon>Cricetidae</taxon>
        <taxon>Cricetinae</taxon>
        <taxon>Mesocricetus</taxon>
    </lineage>
</organism>
<dbReference type="STRING" id="10036.ENSMAUP00000003519"/>
<proteinExistence type="predicted"/>
<dbReference type="FunFam" id="3.30.160.60:FF:000905">
    <property type="entry name" value="PR domain containing 14"/>
    <property type="match status" value="1"/>
</dbReference>
<evidence type="ECO:0000256" key="11">
    <source>
        <dbReference type="ARBA" id="ARBA00023163"/>
    </source>
</evidence>
<dbReference type="Pfam" id="PF00096">
    <property type="entry name" value="zf-C2H2"/>
    <property type="match status" value="2"/>
</dbReference>
<evidence type="ECO:0000313" key="20">
    <source>
        <dbReference type="RefSeq" id="XP_005066757.1"/>
    </source>
</evidence>
<gene>
    <name evidence="20" type="primary">Prdm14</name>
</gene>
<keyword evidence="2" id="KW-0489">Methyltransferase</keyword>
<dbReference type="InterPro" id="IPR013087">
    <property type="entry name" value="Znf_C2H2_type"/>
</dbReference>
<evidence type="ECO:0000256" key="2">
    <source>
        <dbReference type="ARBA" id="ARBA00022603"/>
    </source>
</evidence>
<keyword evidence="6" id="KW-0677">Repeat</keyword>
<dbReference type="PANTHER" id="PTHR16515:SF19">
    <property type="entry name" value="PR DOMAIN ZINC FINGER PROTEIN 14"/>
    <property type="match status" value="1"/>
</dbReference>
<evidence type="ECO:0000256" key="12">
    <source>
        <dbReference type="ARBA" id="ARBA00023242"/>
    </source>
</evidence>
<dbReference type="Pfam" id="PF21549">
    <property type="entry name" value="PRDM2_PR"/>
    <property type="match status" value="1"/>
</dbReference>
<dbReference type="Proteomes" id="UP000886700">
    <property type="component" value="Unplaced"/>
</dbReference>
<evidence type="ECO:0000313" key="19">
    <source>
        <dbReference type="Proteomes" id="UP000886700"/>
    </source>
</evidence>
<keyword evidence="12" id="KW-0539">Nucleus</keyword>
<dbReference type="InterPro" id="IPR050331">
    <property type="entry name" value="Zinc_finger"/>
</dbReference>
<feature type="domain" description="C2H2-type" evidence="17">
    <location>
        <begin position="534"/>
        <end position="561"/>
    </location>
</feature>
<evidence type="ECO:0000259" key="17">
    <source>
        <dbReference type="PROSITE" id="PS50157"/>
    </source>
</evidence>
<evidence type="ECO:0000256" key="6">
    <source>
        <dbReference type="ARBA" id="ARBA00022737"/>
    </source>
</evidence>
<dbReference type="GO" id="GO:0006357">
    <property type="term" value="P:regulation of transcription by RNA polymerase II"/>
    <property type="evidence" value="ECO:0007669"/>
    <property type="project" value="TreeGrafter"/>
</dbReference>
<protein>
    <recommendedName>
        <fullName evidence="14">PR domain zinc finger protein 14</fullName>
    </recommendedName>
    <alternativeName>
        <fullName evidence="15">PR domain-containing protein 14</fullName>
    </alternativeName>
</protein>
<evidence type="ECO:0000256" key="14">
    <source>
        <dbReference type="ARBA" id="ARBA00073657"/>
    </source>
</evidence>
<dbReference type="FunFam" id="2.170.270.10:FF:000032">
    <property type="entry name" value="PR domain containing 14"/>
    <property type="match status" value="1"/>
</dbReference>
<keyword evidence="5" id="KW-0479">Metal-binding</keyword>
<dbReference type="SUPFAM" id="SSF82199">
    <property type="entry name" value="SET domain"/>
    <property type="match status" value="1"/>
</dbReference>
<dbReference type="AlphaFoldDB" id="A0A1U7Q3V2"/>
<dbReference type="Gene3D" id="2.170.270.10">
    <property type="entry name" value="SET domain"/>
    <property type="match status" value="1"/>
</dbReference>
<feature type="domain" description="SET" evidence="18">
    <location>
        <begin position="241"/>
        <end position="356"/>
    </location>
</feature>
<dbReference type="InterPro" id="IPR046341">
    <property type="entry name" value="SET_dom_sf"/>
</dbReference>
<dbReference type="InterPro" id="IPR044408">
    <property type="entry name" value="PRDM14_PR-SET"/>
</dbReference>
<dbReference type="GO" id="GO:0005634">
    <property type="term" value="C:nucleus"/>
    <property type="evidence" value="ECO:0007669"/>
    <property type="project" value="UniProtKB-SubCell"/>
</dbReference>
<feature type="domain" description="C2H2-type" evidence="17">
    <location>
        <begin position="478"/>
        <end position="505"/>
    </location>
</feature>
<sequence length="564" mass="63599">MALPLQGNSEAQGKVNMSQSSHQHLAAYYTTFPGCSHYRNLATSEEDFQPFGKLAAAMPGSQATAPLNAFRMAPPLLNPGLAVQSEPLYNLPWYDKLSPWYTTPHFTPEVPRFLDSPGFTRSTSSSQDLVPFRGQSNRGPWYRTGNFLPSPPVIASLLPEGLKTSQSLSIPQTLNREGELPLPRFNFTEEELRLVLYGVIPSPGHPAGTHHAVSGILVPPDSSGSNGLPKILDKDSLQLPEGLCLVQTAFGDVPHFGVFCSNFIAEGVRFGPFQGKVVNASEVKTHRDNSRMWEIFEDGNLSHFIDGKGSGNWMSYVNCARFPKEQNLAAVQHQGQIFYESCREIHQNQELLVWYGNCYEKFLEIPMSLQATEQGKQLSEPSEESAEGYRCERCGKVFTYKYYRDKHLKYTPCVDKGDRKFPCSFCQRSFEKRDRLRIHILHVHERHRPYLCSTCGKSFSQSSSLNKHMRVHSGDRPYQCVYCTKKFTASSILRTHIRQHSGEKPFKCKHCGKPFASHAAHDSHVRRSHKDDRAACSICGKGFMNQEAFCAHMKFHKDPESRAK</sequence>
<evidence type="ECO:0000256" key="3">
    <source>
        <dbReference type="ARBA" id="ARBA00022679"/>
    </source>
</evidence>
<evidence type="ECO:0000256" key="16">
    <source>
        <dbReference type="PROSITE-ProRule" id="PRU00042"/>
    </source>
</evidence>
<dbReference type="GO" id="GO:0032259">
    <property type="term" value="P:methylation"/>
    <property type="evidence" value="ECO:0007669"/>
    <property type="project" value="UniProtKB-KW"/>
</dbReference>
<keyword evidence="4" id="KW-0949">S-adenosyl-L-methionine</keyword>
<keyword evidence="7 16" id="KW-0863">Zinc-finger</keyword>
<feature type="domain" description="C2H2-type" evidence="17">
    <location>
        <begin position="506"/>
        <end position="534"/>
    </location>
</feature>
<dbReference type="CTD" id="63978"/>
<dbReference type="KEGG" id="maua:101834162"/>
<comment type="subunit">
    <text evidence="13">Interacts with CBFA2T2.</text>
</comment>
<evidence type="ECO:0000256" key="9">
    <source>
        <dbReference type="ARBA" id="ARBA00023015"/>
    </source>
</evidence>
<dbReference type="GO" id="GO:0008168">
    <property type="term" value="F:methyltransferase activity"/>
    <property type="evidence" value="ECO:0007669"/>
    <property type="project" value="UniProtKB-KW"/>
</dbReference>
<evidence type="ECO:0000256" key="13">
    <source>
        <dbReference type="ARBA" id="ARBA00065199"/>
    </source>
</evidence>
<feature type="domain" description="C2H2-type" evidence="17">
    <location>
        <begin position="450"/>
        <end position="477"/>
    </location>
</feature>
<dbReference type="FunFam" id="3.30.160.60:FF:000480">
    <property type="entry name" value="PR domain zinc finger protein 14"/>
    <property type="match status" value="1"/>
</dbReference>
<dbReference type="CDD" id="cd19198">
    <property type="entry name" value="PR-SET_PRDM14"/>
    <property type="match status" value="1"/>
</dbReference>
<dbReference type="FunFam" id="3.30.160.60:FF:000450">
    <property type="entry name" value="PR domain zinc finger protein 14"/>
    <property type="match status" value="1"/>
</dbReference>
<evidence type="ECO:0000256" key="4">
    <source>
        <dbReference type="ARBA" id="ARBA00022691"/>
    </source>
</evidence>
<keyword evidence="9" id="KW-0805">Transcription regulation</keyword>
<comment type="subcellular location">
    <subcellularLocation>
        <location evidence="1">Nucleus</location>
    </subcellularLocation>
</comment>
<dbReference type="GO" id="GO:0000977">
    <property type="term" value="F:RNA polymerase II transcription regulatory region sequence-specific DNA binding"/>
    <property type="evidence" value="ECO:0007669"/>
    <property type="project" value="TreeGrafter"/>
</dbReference>
<evidence type="ECO:0000259" key="18">
    <source>
        <dbReference type="PROSITE" id="PS50280"/>
    </source>
</evidence>
<feature type="domain" description="C2H2-type" evidence="17">
    <location>
        <begin position="421"/>
        <end position="449"/>
    </location>
</feature>
<dbReference type="OrthoDB" id="3565419at2759"/>
<dbReference type="eggNOG" id="KOG1721">
    <property type="taxonomic scope" value="Eukaryota"/>
</dbReference>
<dbReference type="InterPro" id="IPR001214">
    <property type="entry name" value="SET_dom"/>
</dbReference>
<evidence type="ECO:0000256" key="8">
    <source>
        <dbReference type="ARBA" id="ARBA00022833"/>
    </source>
</evidence>
<dbReference type="PANTHER" id="PTHR16515">
    <property type="entry name" value="PR DOMAIN ZINC FINGER PROTEIN"/>
    <property type="match status" value="1"/>
</dbReference>
<evidence type="ECO:0000256" key="15">
    <source>
        <dbReference type="ARBA" id="ARBA00079749"/>
    </source>
</evidence>
<dbReference type="Gene3D" id="3.30.160.60">
    <property type="entry name" value="Classic Zinc Finger"/>
    <property type="match status" value="4"/>
</dbReference>
<dbReference type="SUPFAM" id="SSF57667">
    <property type="entry name" value="beta-beta-alpha zinc fingers"/>
    <property type="match status" value="3"/>
</dbReference>
<dbReference type="RefSeq" id="XP_005066757.1">
    <property type="nucleotide sequence ID" value="XM_005066700.1"/>
</dbReference>
<reference evidence="20" key="1">
    <citation type="submission" date="2025-08" db="UniProtKB">
        <authorList>
            <consortium name="RefSeq"/>
        </authorList>
    </citation>
    <scope>IDENTIFICATION</scope>
    <source>
        <tissue evidence="20">Liver</tissue>
    </source>
</reference>
<dbReference type="GeneID" id="101834162"/>
<dbReference type="PROSITE" id="PS00028">
    <property type="entry name" value="ZINC_FINGER_C2H2_1"/>
    <property type="match status" value="5"/>
</dbReference>
<accession>A0A1U7Q3V2</accession>
<dbReference type="SMART" id="SM00355">
    <property type="entry name" value="ZnF_C2H2"/>
    <property type="match status" value="6"/>
</dbReference>
<dbReference type="PROSITE" id="PS50157">
    <property type="entry name" value="ZINC_FINGER_C2H2_2"/>
    <property type="match status" value="6"/>
</dbReference>
<evidence type="ECO:0000256" key="5">
    <source>
        <dbReference type="ARBA" id="ARBA00022723"/>
    </source>
</evidence>
<evidence type="ECO:0000256" key="1">
    <source>
        <dbReference type="ARBA" id="ARBA00004123"/>
    </source>
</evidence>
<keyword evidence="11" id="KW-0804">Transcription</keyword>